<name>A0A285D1X7_9RHOB</name>
<dbReference type="RefSeq" id="WP_235841014.1">
    <property type="nucleotide sequence ID" value="NZ_OAOQ01000016.1"/>
</dbReference>
<dbReference type="Proteomes" id="UP000219467">
    <property type="component" value="Unassembled WGS sequence"/>
</dbReference>
<reference evidence="2" key="1">
    <citation type="submission" date="2017-08" db="EMBL/GenBank/DDBJ databases">
        <authorList>
            <person name="Varghese N."/>
            <person name="Submissions S."/>
        </authorList>
    </citation>
    <scope>NUCLEOTIDE SEQUENCE [LARGE SCALE GENOMIC DNA]</scope>
    <source>
        <strain evidence="2">JA234</strain>
    </source>
</reference>
<keyword evidence="2" id="KW-1185">Reference proteome</keyword>
<gene>
    <name evidence="1" type="ORF">SAMN05878503_11664</name>
</gene>
<evidence type="ECO:0000313" key="2">
    <source>
        <dbReference type="Proteomes" id="UP000219467"/>
    </source>
</evidence>
<evidence type="ECO:0000313" key="1">
    <source>
        <dbReference type="EMBL" id="SNX73792.1"/>
    </source>
</evidence>
<sequence length="278" mass="29913">MTERFASASGTASPAAAALAPAMAHRMLALIEAITEYDTHPASHSLTGLLRLAAGEQPTLAEKTSLQIAGLAALTAGRLDLTPEGFDVLACEVERRPQPPLQAPATTPLATPPEGPVAIARLRIGSASYEIAEYPGVDALAFRTDPTLPWRDLSADLALGWSEIAAEILQRTRNALEEYARMHMIRRREDSNPEGENGFDLYGIGWEVRDSGTALFMRLDGETDWQEVRPSALAHVAGLRERAAAALVAQVPDLRDRIGEDVHAWAKRLAAGSIVEPI</sequence>
<dbReference type="EMBL" id="OAOQ01000016">
    <property type="protein sequence ID" value="SNX73792.1"/>
    <property type="molecule type" value="Genomic_DNA"/>
</dbReference>
<accession>A0A285D1X7</accession>
<organism evidence="1 2">
    <name type="scientific">Cereibacter ovatus</name>
    <dbReference type="NCBI Taxonomy" id="439529"/>
    <lineage>
        <taxon>Bacteria</taxon>
        <taxon>Pseudomonadati</taxon>
        <taxon>Pseudomonadota</taxon>
        <taxon>Alphaproteobacteria</taxon>
        <taxon>Rhodobacterales</taxon>
        <taxon>Paracoccaceae</taxon>
        <taxon>Cereibacter</taxon>
    </lineage>
</organism>
<proteinExistence type="predicted"/>
<dbReference type="AlphaFoldDB" id="A0A285D1X7"/>
<protein>
    <submittedName>
        <fullName evidence="1">Uncharacterized protein</fullName>
    </submittedName>
</protein>